<dbReference type="Proteomes" id="UP000600918">
    <property type="component" value="Unassembled WGS sequence"/>
</dbReference>
<evidence type="ECO:0000256" key="1">
    <source>
        <dbReference type="SAM" id="MobiDB-lite"/>
    </source>
</evidence>
<name>A0A834JMT6_VESPE</name>
<dbReference type="EMBL" id="JACSDY010000024">
    <property type="protein sequence ID" value="KAF7389699.1"/>
    <property type="molecule type" value="Genomic_DNA"/>
</dbReference>
<proteinExistence type="predicted"/>
<gene>
    <name evidence="2" type="ORF">H0235_018183</name>
</gene>
<feature type="region of interest" description="Disordered" evidence="1">
    <location>
        <begin position="161"/>
        <end position="209"/>
    </location>
</feature>
<organism evidence="2 3">
    <name type="scientific">Vespula pensylvanica</name>
    <name type="common">Western yellow jacket</name>
    <name type="synonym">Wasp</name>
    <dbReference type="NCBI Taxonomy" id="30213"/>
    <lineage>
        <taxon>Eukaryota</taxon>
        <taxon>Metazoa</taxon>
        <taxon>Ecdysozoa</taxon>
        <taxon>Arthropoda</taxon>
        <taxon>Hexapoda</taxon>
        <taxon>Insecta</taxon>
        <taxon>Pterygota</taxon>
        <taxon>Neoptera</taxon>
        <taxon>Endopterygota</taxon>
        <taxon>Hymenoptera</taxon>
        <taxon>Apocrita</taxon>
        <taxon>Aculeata</taxon>
        <taxon>Vespoidea</taxon>
        <taxon>Vespidae</taxon>
        <taxon>Vespinae</taxon>
        <taxon>Vespula</taxon>
    </lineage>
</organism>
<evidence type="ECO:0000313" key="2">
    <source>
        <dbReference type="EMBL" id="KAF7389699.1"/>
    </source>
</evidence>
<sequence>MSTPGQIKLQSKNKIKEKANNNELIFKQSSSIHEQNKIKELWKFLDLQCDLQPFKPLQSRSKLPFYSCICDPHKQLEKSEGFVSDNASDLKLSSSSEDVNKKRIWYHGLQFFQKIGLDKAALFKDKCKFCFAEKDLEKLNMDYTDEVPQTYDELQAEITSFEKREGSREEERKSSLVDGDSTKQRCLIGVGPHQVDRGPPSRVFEDDDGDVRHTLWGTVEHTVGVGEERTRVKARRVPG</sequence>
<dbReference type="AlphaFoldDB" id="A0A834JMT6"/>
<accession>A0A834JMT6</accession>
<evidence type="ECO:0000313" key="3">
    <source>
        <dbReference type="Proteomes" id="UP000600918"/>
    </source>
</evidence>
<protein>
    <submittedName>
        <fullName evidence="2">Uncharacterized protein</fullName>
    </submittedName>
</protein>
<comment type="caution">
    <text evidence="2">The sequence shown here is derived from an EMBL/GenBank/DDBJ whole genome shotgun (WGS) entry which is preliminary data.</text>
</comment>
<keyword evidence="3" id="KW-1185">Reference proteome</keyword>
<feature type="compositionally biased region" description="Basic and acidic residues" evidence="1">
    <location>
        <begin position="161"/>
        <end position="183"/>
    </location>
</feature>
<reference evidence="2" key="1">
    <citation type="journal article" date="2020" name="G3 (Bethesda)">
        <title>High-Quality Assemblies for Three Invasive Social Wasps from the &lt;i&gt;Vespula&lt;/i&gt; Genus.</title>
        <authorList>
            <person name="Harrop T.W.R."/>
            <person name="Guhlin J."/>
            <person name="McLaughlin G.M."/>
            <person name="Permina E."/>
            <person name="Stockwell P."/>
            <person name="Gilligan J."/>
            <person name="Le Lec M.F."/>
            <person name="Gruber M.A.M."/>
            <person name="Quinn O."/>
            <person name="Lovegrove M."/>
            <person name="Duncan E.J."/>
            <person name="Remnant E.J."/>
            <person name="Van Eeckhoven J."/>
            <person name="Graham B."/>
            <person name="Knapp R.A."/>
            <person name="Langford K.W."/>
            <person name="Kronenberg Z."/>
            <person name="Press M.O."/>
            <person name="Eacker S.M."/>
            <person name="Wilson-Rankin E.E."/>
            <person name="Purcell J."/>
            <person name="Lester P.J."/>
            <person name="Dearden P.K."/>
        </authorList>
    </citation>
    <scope>NUCLEOTIDE SEQUENCE</scope>
    <source>
        <strain evidence="2">Volc-1</strain>
    </source>
</reference>